<evidence type="ECO:0000313" key="10">
    <source>
        <dbReference type="EMBL" id="MCS4488139.1"/>
    </source>
</evidence>
<dbReference type="EMBL" id="JANUXX010000004">
    <property type="protein sequence ID" value="MCS4488139.1"/>
    <property type="molecule type" value="Genomic_DNA"/>
</dbReference>
<dbReference type="CDD" id="cd00776">
    <property type="entry name" value="AsxRS_core"/>
    <property type="match status" value="1"/>
</dbReference>
<dbReference type="Gene3D" id="2.40.50.140">
    <property type="entry name" value="Nucleic acid-binding proteins"/>
    <property type="match status" value="1"/>
</dbReference>
<comment type="subcellular location">
    <subcellularLocation>
        <location evidence="8">Cytoplasm</location>
    </subcellularLocation>
</comment>
<keyword evidence="2 8" id="KW-0963">Cytoplasm</keyword>
<evidence type="ECO:0000256" key="3">
    <source>
        <dbReference type="ARBA" id="ARBA00022598"/>
    </source>
</evidence>
<name>A0ABT2F6T7_9STRE</name>
<dbReference type="SUPFAM" id="SSF55681">
    <property type="entry name" value="Class II aaRS and biotin synthetases"/>
    <property type="match status" value="1"/>
</dbReference>
<evidence type="ECO:0000256" key="1">
    <source>
        <dbReference type="ARBA" id="ARBA00008226"/>
    </source>
</evidence>
<comment type="caution">
    <text evidence="10">The sequence shown here is derived from an EMBL/GenBank/DDBJ whole genome shotgun (WGS) entry which is preliminary data.</text>
</comment>
<sequence>MSKELVSIIDVPKHLGQKVTIGAWVANKSGKGKLAFLQLRDGTAYFQAVAFKPNLIERYGETLGLEKFETIKHLSQETSVYVTGIVKEDKRSKFGYELDVTDLEIIGESVDYPITPKEHGTDFLMDHRHLWLRSRRQMAIMQIRNAIIYASSDFFEKNGFVKFDSPILSGNAAENTTELFETDYFGNPAFLSQSGQLYLEAGAMALGRVYDFGPVFRAEKSKTRRHLTEFWMMDAEYPFLSHEQSLDLQEAYVKALIQGVLNRAPQALDILERDVTLLEKYIKEPFKRISYDDAITLLQEHEGEAEADYEHLDHGDDFGSPHETWISNHFGVPTFIVNYPASFKAFYMKPVSDNPERVLCADLLAPEGYGEIIGGSERETDYDKLLEKVKENGLNPDDYTFYLDLRKYGSVPHCGFGLGLERMVTFVSGTKHIREAIPFPRMLHRIKP</sequence>
<dbReference type="Pfam" id="PF01336">
    <property type="entry name" value="tRNA_anti-codon"/>
    <property type="match status" value="1"/>
</dbReference>
<dbReference type="Proteomes" id="UP001206548">
    <property type="component" value="Unassembled WGS sequence"/>
</dbReference>
<evidence type="ECO:0000256" key="4">
    <source>
        <dbReference type="ARBA" id="ARBA00022741"/>
    </source>
</evidence>
<organism evidence="10 11">
    <name type="scientific">Streptococcus sciuri</name>
    <dbReference type="NCBI Taxonomy" id="2973939"/>
    <lineage>
        <taxon>Bacteria</taxon>
        <taxon>Bacillati</taxon>
        <taxon>Bacillota</taxon>
        <taxon>Bacilli</taxon>
        <taxon>Lactobacillales</taxon>
        <taxon>Streptococcaceae</taxon>
        <taxon>Streptococcus</taxon>
    </lineage>
</organism>
<evidence type="ECO:0000256" key="2">
    <source>
        <dbReference type="ARBA" id="ARBA00022490"/>
    </source>
</evidence>
<dbReference type="HAMAP" id="MF_00534">
    <property type="entry name" value="Asn_tRNA_synth"/>
    <property type="match status" value="1"/>
</dbReference>
<evidence type="ECO:0000256" key="6">
    <source>
        <dbReference type="ARBA" id="ARBA00022917"/>
    </source>
</evidence>
<dbReference type="InterPro" id="IPR004522">
    <property type="entry name" value="Asn-tRNA-ligase"/>
</dbReference>
<keyword evidence="5 8" id="KW-0067">ATP-binding</keyword>
<accession>A0ABT2F6T7</accession>
<keyword evidence="6 8" id="KW-0648">Protein biosynthesis</keyword>
<dbReference type="InterPro" id="IPR045864">
    <property type="entry name" value="aa-tRNA-synth_II/BPL/LPL"/>
</dbReference>
<evidence type="ECO:0000259" key="9">
    <source>
        <dbReference type="PROSITE" id="PS50862"/>
    </source>
</evidence>
<dbReference type="EC" id="6.1.1.22" evidence="8"/>
<dbReference type="RefSeq" id="WP_259137962.1">
    <property type="nucleotide sequence ID" value="NZ_JANUXX010000004.1"/>
</dbReference>
<comment type="catalytic activity">
    <reaction evidence="8">
        <text>tRNA(Asn) + L-asparagine + ATP = L-asparaginyl-tRNA(Asn) + AMP + diphosphate + H(+)</text>
        <dbReference type="Rhea" id="RHEA:11180"/>
        <dbReference type="Rhea" id="RHEA-COMP:9659"/>
        <dbReference type="Rhea" id="RHEA-COMP:9674"/>
        <dbReference type="ChEBI" id="CHEBI:15378"/>
        <dbReference type="ChEBI" id="CHEBI:30616"/>
        <dbReference type="ChEBI" id="CHEBI:33019"/>
        <dbReference type="ChEBI" id="CHEBI:58048"/>
        <dbReference type="ChEBI" id="CHEBI:78442"/>
        <dbReference type="ChEBI" id="CHEBI:78515"/>
        <dbReference type="ChEBI" id="CHEBI:456215"/>
        <dbReference type="EC" id="6.1.1.22"/>
    </reaction>
</comment>
<dbReference type="InterPro" id="IPR004364">
    <property type="entry name" value="Aa-tRNA-synt_II"/>
</dbReference>
<dbReference type="InterPro" id="IPR006195">
    <property type="entry name" value="aa-tRNA-synth_II"/>
</dbReference>
<evidence type="ECO:0000256" key="5">
    <source>
        <dbReference type="ARBA" id="ARBA00022840"/>
    </source>
</evidence>
<dbReference type="PROSITE" id="PS50862">
    <property type="entry name" value="AA_TRNA_LIGASE_II"/>
    <property type="match status" value="1"/>
</dbReference>
<evidence type="ECO:0000313" key="11">
    <source>
        <dbReference type="Proteomes" id="UP001206548"/>
    </source>
</evidence>
<dbReference type="NCBIfam" id="TIGR00457">
    <property type="entry name" value="asnS"/>
    <property type="match status" value="1"/>
</dbReference>
<reference evidence="10 11" key="1">
    <citation type="journal article" date="2023" name="Int. J. Syst. Evol. Microbiol.">
        <title>Streptococcus sciuri sp. nov., Staphylococcus marylandisciuri sp. nov. and Staphylococcus americanisciuri sp. nov., isolated from faeces of eastern grey squirrel (Sciurus carolinensis).</title>
        <authorList>
            <person name="Volokhov D.V."/>
            <person name="Zagorodnyaya T.A."/>
            <person name="Furtak V.A."/>
            <person name="Nattanmai G."/>
            <person name="Randall L."/>
            <person name="Jose S."/>
            <person name="Gao Y."/>
            <person name="Eisenberg T."/>
            <person name="Delmonte P."/>
            <person name="Blom J."/>
            <person name="Mitchell K.K."/>
        </authorList>
    </citation>
    <scope>NUCLEOTIDE SEQUENCE [LARGE SCALE GENOMIC DNA]</scope>
    <source>
        <strain evidence="10 11">SQ9-PEA</strain>
    </source>
</reference>
<dbReference type="SUPFAM" id="SSF50249">
    <property type="entry name" value="Nucleic acid-binding proteins"/>
    <property type="match status" value="1"/>
</dbReference>
<keyword evidence="7 8" id="KW-0030">Aminoacyl-tRNA synthetase</keyword>
<keyword evidence="4 8" id="KW-0547">Nucleotide-binding</keyword>
<evidence type="ECO:0000256" key="8">
    <source>
        <dbReference type="HAMAP-Rule" id="MF_00534"/>
    </source>
</evidence>
<dbReference type="CDD" id="cd04323">
    <property type="entry name" value="AsnRS_cyto_like_N"/>
    <property type="match status" value="1"/>
</dbReference>
<dbReference type="InterPro" id="IPR002312">
    <property type="entry name" value="Asp/Asn-tRNA-synth_IIb"/>
</dbReference>
<dbReference type="Gene3D" id="3.30.930.10">
    <property type="entry name" value="Bira Bifunctional Protein, Domain 2"/>
    <property type="match status" value="1"/>
</dbReference>
<dbReference type="Pfam" id="PF00152">
    <property type="entry name" value="tRNA-synt_2"/>
    <property type="match status" value="1"/>
</dbReference>
<dbReference type="InterPro" id="IPR004365">
    <property type="entry name" value="NA-bd_OB_tRNA"/>
</dbReference>
<evidence type="ECO:0000256" key="7">
    <source>
        <dbReference type="ARBA" id="ARBA00023146"/>
    </source>
</evidence>
<feature type="domain" description="Aminoacyl-transfer RNA synthetases class-II family profile" evidence="9">
    <location>
        <begin position="143"/>
        <end position="438"/>
    </location>
</feature>
<comment type="subunit">
    <text evidence="8">Homodimer.</text>
</comment>
<dbReference type="GO" id="GO:0004816">
    <property type="term" value="F:asparagine-tRNA ligase activity"/>
    <property type="evidence" value="ECO:0007669"/>
    <property type="project" value="UniProtKB-EC"/>
</dbReference>
<gene>
    <name evidence="8 10" type="primary">asnS</name>
    <name evidence="10" type="ORF">NXS10_04095</name>
</gene>
<dbReference type="PANTHER" id="PTHR22594">
    <property type="entry name" value="ASPARTYL/LYSYL-TRNA SYNTHETASE"/>
    <property type="match status" value="1"/>
</dbReference>
<dbReference type="InterPro" id="IPR012340">
    <property type="entry name" value="NA-bd_OB-fold"/>
</dbReference>
<dbReference type="PRINTS" id="PR01042">
    <property type="entry name" value="TRNASYNTHASP"/>
</dbReference>
<dbReference type="NCBIfam" id="NF003037">
    <property type="entry name" value="PRK03932.1"/>
    <property type="match status" value="1"/>
</dbReference>
<protein>
    <recommendedName>
        <fullName evidence="8">Asparagine--tRNA ligase</fullName>
        <ecNumber evidence="8">6.1.1.22</ecNumber>
    </recommendedName>
    <alternativeName>
        <fullName evidence="8">Asparaginyl-tRNA synthetase</fullName>
        <shortName evidence="8">AsnRS</shortName>
    </alternativeName>
</protein>
<proteinExistence type="inferred from homology"/>
<comment type="similarity">
    <text evidence="1 8">Belongs to the class-II aminoacyl-tRNA synthetase family.</text>
</comment>
<dbReference type="PANTHER" id="PTHR22594:SF34">
    <property type="entry name" value="ASPARAGINE--TRNA LIGASE, MITOCHONDRIAL-RELATED"/>
    <property type="match status" value="1"/>
</dbReference>
<keyword evidence="3 8" id="KW-0436">Ligase</keyword>
<keyword evidence="11" id="KW-1185">Reference proteome</keyword>